<evidence type="ECO:0000313" key="3">
    <source>
        <dbReference type="Proteomes" id="UP000719412"/>
    </source>
</evidence>
<keyword evidence="3" id="KW-1185">Reference proteome</keyword>
<reference evidence="2" key="1">
    <citation type="journal article" date="2020" name="J Insects Food Feed">
        <title>The yellow mealworm (Tenebrio molitor) genome: a resource for the emerging insects as food and feed industry.</title>
        <authorList>
            <person name="Eriksson T."/>
            <person name="Andere A."/>
            <person name="Kelstrup H."/>
            <person name="Emery V."/>
            <person name="Picard C."/>
        </authorList>
    </citation>
    <scope>NUCLEOTIDE SEQUENCE</scope>
    <source>
        <strain evidence="2">Stoneville</strain>
        <tissue evidence="2">Whole head</tissue>
    </source>
</reference>
<organism evidence="2 3">
    <name type="scientific">Tenebrio molitor</name>
    <name type="common">Yellow mealworm beetle</name>
    <dbReference type="NCBI Taxonomy" id="7067"/>
    <lineage>
        <taxon>Eukaryota</taxon>
        <taxon>Metazoa</taxon>
        <taxon>Ecdysozoa</taxon>
        <taxon>Arthropoda</taxon>
        <taxon>Hexapoda</taxon>
        <taxon>Insecta</taxon>
        <taxon>Pterygota</taxon>
        <taxon>Neoptera</taxon>
        <taxon>Endopterygota</taxon>
        <taxon>Coleoptera</taxon>
        <taxon>Polyphaga</taxon>
        <taxon>Cucujiformia</taxon>
        <taxon>Tenebrionidae</taxon>
        <taxon>Tenebrio</taxon>
    </lineage>
</organism>
<feature type="compositionally biased region" description="Polar residues" evidence="1">
    <location>
        <begin position="55"/>
        <end position="74"/>
    </location>
</feature>
<dbReference type="Proteomes" id="UP000719412">
    <property type="component" value="Unassembled WGS sequence"/>
</dbReference>
<dbReference type="EMBL" id="JABDTM020027903">
    <property type="protein sequence ID" value="KAH0809801.1"/>
    <property type="molecule type" value="Genomic_DNA"/>
</dbReference>
<accession>A0A8J6H8L4</accession>
<feature type="region of interest" description="Disordered" evidence="1">
    <location>
        <begin position="55"/>
        <end position="100"/>
    </location>
</feature>
<dbReference type="AlphaFoldDB" id="A0A8J6H8L4"/>
<sequence>MLPKKEPTTLRYRAYHHGRNSFSTGTEPDSLGFALTKKDALTAFIEQFLVTTPADQNFPASTTRTHKISWNSAKKGSPQPTPRCGGTKSQRDSEVEQPNGRAIVNKYGGPEIVIELHAQYYGTSQPTAFFKEKDVSQNANV</sequence>
<protein>
    <submittedName>
        <fullName evidence="2">Uncharacterized protein</fullName>
    </submittedName>
</protein>
<proteinExistence type="predicted"/>
<name>A0A8J6H8L4_TENMO</name>
<evidence type="ECO:0000313" key="2">
    <source>
        <dbReference type="EMBL" id="KAH0809801.1"/>
    </source>
</evidence>
<reference evidence="2" key="2">
    <citation type="submission" date="2021-08" db="EMBL/GenBank/DDBJ databases">
        <authorList>
            <person name="Eriksson T."/>
        </authorList>
    </citation>
    <scope>NUCLEOTIDE SEQUENCE</scope>
    <source>
        <strain evidence="2">Stoneville</strain>
        <tissue evidence="2">Whole head</tissue>
    </source>
</reference>
<comment type="caution">
    <text evidence="2">The sequence shown here is derived from an EMBL/GenBank/DDBJ whole genome shotgun (WGS) entry which is preliminary data.</text>
</comment>
<gene>
    <name evidence="2" type="ORF">GEV33_012987</name>
</gene>
<evidence type="ECO:0000256" key="1">
    <source>
        <dbReference type="SAM" id="MobiDB-lite"/>
    </source>
</evidence>